<sequence length="77" mass="8054">MVARSIFTRVLAPLLALGGITLSLWLIPSPASGSLTTAVAARRHIDAELVGDAVAALGERVVQRAVLDDEIVRPAQP</sequence>
<protein>
    <submittedName>
        <fullName evidence="1">Uncharacterized protein</fullName>
    </submittedName>
</protein>
<keyword evidence="2" id="KW-1185">Reference proteome</keyword>
<evidence type="ECO:0000313" key="1">
    <source>
        <dbReference type="EMBL" id="GGE14080.1"/>
    </source>
</evidence>
<organism evidence="1 2">
    <name type="scientific">Sandarakinorhabdus glacialis</name>
    <dbReference type="NCBI Taxonomy" id="1614636"/>
    <lineage>
        <taxon>Bacteria</taxon>
        <taxon>Pseudomonadati</taxon>
        <taxon>Pseudomonadota</taxon>
        <taxon>Alphaproteobacteria</taxon>
        <taxon>Sphingomonadales</taxon>
        <taxon>Sphingosinicellaceae</taxon>
        <taxon>Sandarakinorhabdus</taxon>
    </lineage>
</organism>
<dbReference type="Proteomes" id="UP000635071">
    <property type="component" value="Unassembled WGS sequence"/>
</dbReference>
<dbReference type="RefSeq" id="WP_188762860.1">
    <property type="nucleotide sequence ID" value="NZ_BMJM01000006.1"/>
</dbReference>
<reference evidence="1" key="2">
    <citation type="submission" date="2020-09" db="EMBL/GenBank/DDBJ databases">
        <authorList>
            <person name="Sun Q."/>
            <person name="Zhou Y."/>
        </authorList>
    </citation>
    <scope>NUCLEOTIDE SEQUENCE</scope>
    <source>
        <strain evidence="1">CGMCC 1.15519</strain>
    </source>
</reference>
<reference evidence="1" key="1">
    <citation type="journal article" date="2014" name="Int. J. Syst. Evol. Microbiol.">
        <title>Complete genome sequence of Corynebacterium casei LMG S-19264T (=DSM 44701T), isolated from a smear-ripened cheese.</title>
        <authorList>
            <consortium name="US DOE Joint Genome Institute (JGI-PGF)"/>
            <person name="Walter F."/>
            <person name="Albersmeier A."/>
            <person name="Kalinowski J."/>
            <person name="Ruckert C."/>
        </authorList>
    </citation>
    <scope>NUCLEOTIDE SEQUENCE</scope>
    <source>
        <strain evidence="1">CGMCC 1.15519</strain>
    </source>
</reference>
<accession>A0A916ZU68</accession>
<comment type="caution">
    <text evidence="1">The sequence shown here is derived from an EMBL/GenBank/DDBJ whole genome shotgun (WGS) entry which is preliminary data.</text>
</comment>
<proteinExistence type="predicted"/>
<dbReference type="EMBL" id="BMJM01000006">
    <property type="protein sequence ID" value="GGE14080.1"/>
    <property type="molecule type" value="Genomic_DNA"/>
</dbReference>
<name>A0A916ZU68_9SPHN</name>
<gene>
    <name evidence="1" type="ORF">GCM10011529_20630</name>
</gene>
<dbReference type="AlphaFoldDB" id="A0A916ZU68"/>
<evidence type="ECO:0000313" key="2">
    <source>
        <dbReference type="Proteomes" id="UP000635071"/>
    </source>
</evidence>